<dbReference type="OrthoDB" id="6199156at2"/>
<gene>
    <name evidence="2" type="ORF">SAMN05444401_2614</name>
</gene>
<protein>
    <submittedName>
        <fullName evidence="2">Uncharacterized protein</fullName>
    </submittedName>
</protein>
<keyword evidence="1" id="KW-1133">Transmembrane helix</keyword>
<feature type="transmembrane region" description="Helical" evidence="1">
    <location>
        <begin position="63"/>
        <end position="85"/>
    </location>
</feature>
<dbReference type="AlphaFoldDB" id="A0A1M6I359"/>
<evidence type="ECO:0000313" key="2">
    <source>
        <dbReference type="EMBL" id="SHJ28825.1"/>
    </source>
</evidence>
<reference evidence="2 3" key="1">
    <citation type="submission" date="2016-11" db="EMBL/GenBank/DDBJ databases">
        <authorList>
            <person name="Jaros S."/>
            <person name="Januszkiewicz K."/>
            <person name="Wedrychowicz H."/>
        </authorList>
    </citation>
    <scope>NUCLEOTIDE SEQUENCE [LARGE SCALE GENOMIC DNA]</scope>
    <source>
        <strain evidence="2 3">DSM 21864</strain>
    </source>
</reference>
<evidence type="ECO:0000313" key="3">
    <source>
        <dbReference type="Proteomes" id="UP000184080"/>
    </source>
</evidence>
<dbReference type="RefSeq" id="WP_073007315.1">
    <property type="nucleotide sequence ID" value="NZ_FQZO01000004.1"/>
</dbReference>
<dbReference type="Proteomes" id="UP000184080">
    <property type="component" value="Unassembled WGS sequence"/>
</dbReference>
<dbReference type="EMBL" id="FQZO01000004">
    <property type="protein sequence ID" value="SHJ28825.1"/>
    <property type="molecule type" value="Genomic_DNA"/>
</dbReference>
<keyword evidence="1" id="KW-0812">Transmembrane</keyword>
<organism evidence="2 3">
    <name type="scientific">Clostridium amylolyticum</name>
    <dbReference type="NCBI Taxonomy" id="1121298"/>
    <lineage>
        <taxon>Bacteria</taxon>
        <taxon>Bacillati</taxon>
        <taxon>Bacillota</taxon>
        <taxon>Clostridia</taxon>
        <taxon>Eubacteriales</taxon>
        <taxon>Clostridiaceae</taxon>
        <taxon>Clostridium</taxon>
    </lineage>
</organism>
<name>A0A1M6I359_9CLOT</name>
<proteinExistence type="predicted"/>
<keyword evidence="1" id="KW-0472">Membrane</keyword>
<evidence type="ECO:0000256" key="1">
    <source>
        <dbReference type="SAM" id="Phobius"/>
    </source>
</evidence>
<sequence length="88" mass="10532">MWLLIVIIPLLVWLDLRLFKIYFNFFFEDADDFSESVKYSFIPDLFSLFRGEYIKDRLAEFKLGMFIFLCIITIILEVSMVKGLLSLF</sequence>
<dbReference type="STRING" id="1121298.SAMN05444401_2614"/>
<keyword evidence="3" id="KW-1185">Reference proteome</keyword>
<accession>A0A1M6I359</accession>